<dbReference type="PANTHER" id="PTHR10509">
    <property type="entry name" value="O-METHYLTRANSFERASE-RELATED"/>
    <property type="match status" value="1"/>
</dbReference>
<dbReference type="AlphaFoldDB" id="A0A926DMK4"/>
<evidence type="ECO:0000256" key="1">
    <source>
        <dbReference type="ARBA" id="ARBA00022603"/>
    </source>
</evidence>
<evidence type="ECO:0000256" key="2">
    <source>
        <dbReference type="ARBA" id="ARBA00022679"/>
    </source>
</evidence>
<dbReference type="InterPro" id="IPR029063">
    <property type="entry name" value="SAM-dependent_MTases_sf"/>
</dbReference>
<comment type="caution">
    <text evidence="5">The sequence shown here is derived from an EMBL/GenBank/DDBJ whole genome shotgun (WGS) entry which is preliminary data.</text>
</comment>
<dbReference type="PROSITE" id="PS51682">
    <property type="entry name" value="SAM_OMT_I"/>
    <property type="match status" value="1"/>
</dbReference>
<evidence type="ECO:0000313" key="5">
    <source>
        <dbReference type="EMBL" id="MBC8539880.1"/>
    </source>
</evidence>
<accession>A0A926DMK4</accession>
<comment type="caution">
    <text evidence="4">Lacks conserved residue(s) required for the propagation of feature annotation.</text>
</comment>
<evidence type="ECO:0000256" key="3">
    <source>
        <dbReference type="ARBA" id="ARBA00022691"/>
    </source>
</evidence>
<feature type="binding site" evidence="4">
    <location>
        <position position="39"/>
    </location>
    <ligand>
        <name>S-adenosyl-L-methionine</name>
        <dbReference type="ChEBI" id="CHEBI:59789"/>
    </ligand>
</feature>
<name>A0A926DMK4_9FIRM</name>
<dbReference type="GO" id="GO:0016300">
    <property type="term" value="F:tRNA (uridine) methyltransferase activity"/>
    <property type="evidence" value="ECO:0007669"/>
    <property type="project" value="UniProtKB-UniRule"/>
</dbReference>
<comment type="function">
    <text evidence="4">Catalyzes the methylation of 5-hydroxyuridine (ho5U) to form 5-methoxyuridine (mo5U) at position 34 in tRNAs.</text>
</comment>
<comment type="subunit">
    <text evidence="4">Homodimer.</text>
</comment>
<dbReference type="GO" id="GO:0008757">
    <property type="term" value="F:S-adenosylmethionine-dependent methyltransferase activity"/>
    <property type="evidence" value="ECO:0007669"/>
    <property type="project" value="TreeGrafter"/>
</dbReference>
<dbReference type="InterPro" id="IPR002935">
    <property type="entry name" value="SAM_O-MeTrfase"/>
</dbReference>
<feature type="binding site" evidence="4">
    <location>
        <position position="86"/>
    </location>
    <ligand>
        <name>S-adenosyl-L-methionine</name>
        <dbReference type="ChEBI" id="CHEBI:59789"/>
    </ligand>
</feature>
<feature type="binding site" evidence="4">
    <location>
        <position position="132"/>
    </location>
    <ligand>
        <name>S-adenosyl-L-methionine</name>
        <dbReference type="ChEBI" id="CHEBI:59789"/>
    </ligand>
</feature>
<dbReference type="PANTHER" id="PTHR10509:SF14">
    <property type="entry name" value="CAFFEOYL-COA O-METHYLTRANSFERASE 3-RELATED"/>
    <property type="match status" value="1"/>
</dbReference>
<evidence type="ECO:0000256" key="4">
    <source>
        <dbReference type="HAMAP-Rule" id="MF_02217"/>
    </source>
</evidence>
<dbReference type="EC" id="2.1.1.-" evidence="4"/>
<dbReference type="HAMAP" id="MF_02217">
    <property type="entry name" value="TrmR_methyltr"/>
    <property type="match status" value="1"/>
</dbReference>
<dbReference type="GO" id="GO:0008171">
    <property type="term" value="F:O-methyltransferase activity"/>
    <property type="evidence" value="ECO:0007669"/>
    <property type="project" value="InterPro"/>
</dbReference>
<dbReference type="InterPro" id="IPR043675">
    <property type="entry name" value="TrmR_methyltr"/>
</dbReference>
<dbReference type="InterPro" id="IPR050362">
    <property type="entry name" value="Cation-dep_OMT"/>
</dbReference>
<dbReference type="SUPFAM" id="SSF53335">
    <property type="entry name" value="S-adenosyl-L-methionine-dependent methyltransferases"/>
    <property type="match status" value="1"/>
</dbReference>
<feature type="binding site" evidence="4">
    <location>
        <begin position="114"/>
        <end position="115"/>
    </location>
    <ligand>
        <name>S-adenosyl-L-methionine</name>
        <dbReference type="ChEBI" id="CHEBI:59789"/>
    </ligand>
</feature>
<comment type="similarity">
    <text evidence="4">Belongs to the class I-like SAM-binding methyltransferase superfamily. Cation-dependent O-methyltransferase family.</text>
</comment>
<organism evidence="5 6">
    <name type="scientific">Congzhengia minquanensis</name>
    <dbReference type="NCBI Taxonomy" id="2763657"/>
    <lineage>
        <taxon>Bacteria</taxon>
        <taxon>Bacillati</taxon>
        <taxon>Bacillota</taxon>
        <taxon>Clostridia</taxon>
        <taxon>Eubacteriales</taxon>
        <taxon>Oscillospiraceae</taxon>
        <taxon>Congzhengia</taxon>
    </lineage>
</organism>
<feature type="binding site" evidence="4">
    <location>
        <position position="69"/>
    </location>
    <ligand>
        <name>S-adenosyl-L-methionine</name>
        <dbReference type="ChEBI" id="CHEBI:59789"/>
    </ligand>
</feature>
<protein>
    <recommendedName>
        <fullName evidence="4">tRNA 5-hydroxyuridine methyltransferase</fullName>
        <ecNumber evidence="4">2.1.1.-</ecNumber>
    </recommendedName>
    <alternativeName>
        <fullName evidence="4">ho5U methyltransferase</fullName>
    </alternativeName>
</protein>
<proteinExistence type="inferred from homology"/>
<sequence>MSQIVYDYIEDYLNRSLKQNEPFFEELRNFAEKNHIYIVKPQVEQFLKTFLFAARPSRILEVGTAIGYSALMMLSCLPQAHITTIERDEAVLAMAKENIKKRGAEENIRCIFGDAGEVLENLNAAFDLVFLDAAKGQYQTHFNLCLAKMNPGGVIITDDVLYMGMTASDKLATKKHITITRRLREFLSYLCANERFETTVLPIGDGVAVTYIKE</sequence>
<dbReference type="RefSeq" id="WP_249311070.1">
    <property type="nucleotide sequence ID" value="NZ_JACRSU010000001.1"/>
</dbReference>
<dbReference type="CDD" id="cd02440">
    <property type="entry name" value="AdoMet_MTases"/>
    <property type="match status" value="1"/>
</dbReference>
<keyword evidence="4" id="KW-0819">tRNA processing</keyword>
<dbReference type="Pfam" id="PF01596">
    <property type="entry name" value="Methyltransf_3"/>
    <property type="match status" value="1"/>
</dbReference>
<dbReference type="Gene3D" id="3.40.50.150">
    <property type="entry name" value="Vaccinia Virus protein VP39"/>
    <property type="match status" value="1"/>
</dbReference>
<keyword evidence="3 4" id="KW-0949">S-adenosyl-L-methionine</keyword>
<dbReference type="EMBL" id="JACRSU010000001">
    <property type="protein sequence ID" value="MBC8539880.1"/>
    <property type="molecule type" value="Genomic_DNA"/>
</dbReference>
<keyword evidence="2 4" id="KW-0808">Transferase</keyword>
<gene>
    <name evidence="4" type="primary">trmR</name>
    <name evidence="5" type="ORF">H8698_02680</name>
</gene>
<comment type="catalytic activity">
    <reaction evidence="4">
        <text>5-hydroxyuridine(34) in tRNA + S-adenosyl-L-methionine = 5-methoxyuridine(34) in tRNA + S-adenosyl-L-homocysteine + H(+)</text>
        <dbReference type="Rhea" id="RHEA:60524"/>
        <dbReference type="Rhea" id="RHEA-COMP:13381"/>
        <dbReference type="Rhea" id="RHEA-COMP:15591"/>
        <dbReference type="ChEBI" id="CHEBI:15378"/>
        <dbReference type="ChEBI" id="CHEBI:57856"/>
        <dbReference type="ChEBI" id="CHEBI:59789"/>
        <dbReference type="ChEBI" id="CHEBI:136877"/>
        <dbReference type="ChEBI" id="CHEBI:143860"/>
    </reaction>
</comment>
<dbReference type="GO" id="GO:0030488">
    <property type="term" value="P:tRNA methylation"/>
    <property type="evidence" value="ECO:0007669"/>
    <property type="project" value="UniProtKB-UniRule"/>
</dbReference>
<reference evidence="5" key="1">
    <citation type="submission" date="2020-08" db="EMBL/GenBank/DDBJ databases">
        <title>Genome public.</title>
        <authorList>
            <person name="Liu C."/>
            <person name="Sun Q."/>
        </authorList>
    </citation>
    <scope>NUCLEOTIDE SEQUENCE</scope>
    <source>
        <strain evidence="5">H8</strain>
    </source>
</reference>
<evidence type="ECO:0000313" key="6">
    <source>
        <dbReference type="Proteomes" id="UP000611762"/>
    </source>
</evidence>
<keyword evidence="1 4" id="KW-0489">Methyltransferase</keyword>
<dbReference type="Proteomes" id="UP000611762">
    <property type="component" value="Unassembled WGS sequence"/>
</dbReference>
<keyword evidence="6" id="KW-1185">Reference proteome</keyword>